<protein>
    <submittedName>
        <fullName evidence="14">TonB-dependent receptor</fullName>
    </submittedName>
</protein>
<keyword evidence="3 10" id="KW-0813">Transport</keyword>
<evidence type="ECO:0000256" key="9">
    <source>
        <dbReference type="ARBA" id="ARBA00023237"/>
    </source>
</evidence>
<evidence type="ECO:0000313" key="15">
    <source>
        <dbReference type="Proteomes" id="UP000501130"/>
    </source>
</evidence>
<keyword evidence="4 10" id="KW-1134">Transmembrane beta strand</keyword>
<dbReference type="Proteomes" id="UP000501130">
    <property type="component" value="Chromosome"/>
</dbReference>
<feature type="domain" description="TonB-dependent receptor plug" evidence="13">
    <location>
        <begin position="31"/>
        <end position="140"/>
    </location>
</feature>
<dbReference type="Gene3D" id="2.170.130.10">
    <property type="entry name" value="TonB-dependent receptor, plug domain"/>
    <property type="match status" value="1"/>
</dbReference>
<evidence type="ECO:0000256" key="5">
    <source>
        <dbReference type="ARBA" id="ARBA00022692"/>
    </source>
</evidence>
<comment type="similarity">
    <text evidence="2 10 11">Belongs to the TonB-dependent receptor family.</text>
</comment>
<name>A0ABX6N9V2_9BURK</name>
<dbReference type="PROSITE" id="PS52016">
    <property type="entry name" value="TONB_DEPENDENT_REC_3"/>
    <property type="match status" value="1"/>
</dbReference>
<evidence type="ECO:0000256" key="2">
    <source>
        <dbReference type="ARBA" id="ARBA00009810"/>
    </source>
</evidence>
<evidence type="ECO:0000256" key="6">
    <source>
        <dbReference type="ARBA" id="ARBA00023077"/>
    </source>
</evidence>
<sequence>MLGHGGLAFAQSNALPGVEVSGNSILPSNIENLPGSSNVLTREDLDKREPFSILELVREVPGLHVVSEDAAGTHLNIGLRGLNPRRSSRTLLLEDGAPTVFFAPYGDPSAHYSTPLERLERVEVLKGSGQILYGPQTLGGMINFVTKPVPRDGFEGSAKLSVGNEGYRGAHLNLGTGSEQGGIMIDLLKRQGDGIRAQHEFDVQDVTIKGQLNINSAHTLTAKYTRFEEDSLFSETGLTAQEYLRDPYSVPGTEGERYLMDRDTIQLIHGWQLGERARLTTQVYHTKTDRTSLRSREFESAFDPMDPTTIGLGELETEFATRPRQYDVFGIEPKLEFTHSAFGVPSETIIGMRYHTEDIDRKKFEFDNFADTTPEADERLLADVEATAFFAQNTFLIGDWTLTPGVRVEQIEQTKVLFSGVPGTANFQQEDMLDTSETETLPGIGFTWNGLENATVFGGVHRGFAPPRPDRDIENDMLQRVTPELATVTELGIRGNVRAGSYEATFFNLDIEDIVVNSGGFFRNEGEAQHTGFELAGRFNLGELFSEKANPFFVSMAYTNLFTAEFKNSGVVGGEGEDGYGTYQAGNRLPYAPKHTLALNLSYETEQWNARVGATHVSKQFANTENFGGTEPLGFCPNGEDPANDLFCGLFGEIEAVTLLNASISFAPAGSNISYFLNAENLTDKQYIAARTNGIHPGRQRQVVAGINVKF</sequence>
<proteinExistence type="inferred from homology"/>
<dbReference type="InterPro" id="IPR037066">
    <property type="entry name" value="Plug_dom_sf"/>
</dbReference>
<keyword evidence="7 10" id="KW-0472">Membrane</keyword>
<dbReference type="SUPFAM" id="SSF56935">
    <property type="entry name" value="Porins"/>
    <property type="match status" value="1"/>
</dbReference>
<evidence type="ECO:0000256" key="1">
    <source>
        <dbReference type="ARBA" id="ARBA00004571"/>
    </source>
</evidence>
<dbReference type="InterPro" id="IPR012910">
    <property type="entry name" value="Plug_dom"/>
</dbReference>
<organism evidence="14 15">
    <name type="scientific">Limnobacter profundi</name>
    <dbReference type="NCBI Taxonomy" id="2732163"/>
    <lineage>
        <taxon>Bacteria</taxon>
        <taxon>Pseudomonadati</taxon>
        <taxon>Pseudomonadota</taxon>
        <taxon>Betaproteobacteria</taxon>
        <taxon>Burkholderiales</taxon>
        <taxon>Burkholderiaceae</taxon>
        <taxon>Limnobacter</taxon>
    </lineage>
</organism>
<dbReference type="Pfam" id="PF07715">
    <property type="entry name" value="Plug"/>
    <property type="match status" value="1"/>
</dbReference>
<dbReference type="InterPro" id="IPR000531">
    <property type="entry name" value="Beta-barrel_TonB"/>
</dbReference>
<dbReference type="Gene3D" id="2.40.170.20">
    <property type="entry name" value="TonB-dependent receptor, beta-barrel domain"/>
    <property type="match status" value="1"/>
</dbReference>
<comment type="subcellular location">
    <subcellularLocation>
        <location evidence="1 10">Cell outer membrane</location>
        <topology evidence="1 10">Multi-pass membrane protein</topology>
    </subcellularLocation>
</comment>
<evidence type="ECO:0000259" key="13">
    <source>
        <dbReference type="Pfam" id="PF07715"/>
    </source>
</evidence>
<evidence type="ECO:0000259" key="12">
    <source>
        <dbReference type="Pfam" id="PF00593"/>
    </source>
</evidence>
<keyword evidence="5 10" id="KW-0812">Transmembrane</keyword>
<dbReference type="EMBL" id="CP053084">
    <property type="protein sequence ID" value="QJR31211.1"/>
    <property type="molecule type" value="Genomic_DNA"/>
</dbReference>
<keyword evidence="9 10" id="KW-0998">Cell outer membrane</keyword>
<evidence type="ECO:0000256" key="11">
    <source>
        <dbReference type="RuleBase" id="RU003357"/>
    </source>
</evidence>
<evidence type="ECO:0000256" key="8">
    <source>
        <dbReference type="ARBA" id="ARBA00023170"/>
    </source>
</evidence>
<dbReference type="CDD" id="cd01347">
    <property type="entry name" value="ligand_gated_channel"/>
    <property type="match status" value="1"/>
</dbReference>
<dbReference type="PANTHER" id="PTHR30442">
    <property type="entry name" value="IRON III DICITRATE TRANSPORT PROTEIN FECA"/>
    <property type="match status" value="1"/>
</dbReference>
<keyword evidence="6 11" id="KW-0798">TonB box</keyword>
<dbReference type="Pfam" id="PF00593">
    <property type="entry name" value="TonB_dep_Rec_b-barrel"/>
    <property type="match status" value="1"/>
</dbReference>
<reference evidence="14 15" key="1">
    <citation type="submission" date="2020-05" db="EMBL/GenBank/DDBJ databases">
        <title>Compete genome of Limnobacter sp. SAORIC-580.</title>
        <authorList>
            <person name="Song J."/>
            <person name="Cho J.-C."/>
        </authorList>
    </citation>
    <scope>NUCLEOTIDE SEQUENCE [LARGE SCALE GENOMIC DNA]</scope>
    <source>
        <strain evidence="14 15">SAORIC-580</strain>
    </source>
</reference>
<evidence type="ECO:0000256" key="3">
    <source>
        <dbReference type="ARBA" id="ARBA00022448"/>
    </source>
</evidence>
<dbReference type="InterPro" id="IPR036942">
    <property type="entry name" value="Beta-barrel_TonB_sf"/>
</dbReference>
<evidence type="ECO:0000313" key="14">
    <source>
        <dbReference type="EMBL" id="QJR31211.1"/>
    </source>
</evidence>
<gene>
    <name evidence="14" type="ORF">HKT17_14795</name>
</gene>
<evidence type="ECO:0000256" key="7">
    <source>
        <dbReference type="ARBA" id="ARBA00023136"/>
    </source>
</evidence>
<keyword evidence="15" id="KW-1185">Reference proteome</keyword>
<dbReference type="InterPro" id="IPR039426">
    <property type="entry name" value="TonB-dep_rcpt-like"/>
</dbReference>
<feature type="domain" description="TonB-dependent receptor-like beta-barrel" evidence="12">
    <location>
        <begin position="218"/>
        <end position="682"/>
    </location>
</feature>
<evidence type="ECO:0000256" key="4">
    <source>
        <dbReference type="ARBA" id="ARBA00022452"/>
    </source>
</evidence>
<evidence type="ECO:0000256" key="10">
    <source>
        <dbReference type="PROSITE-ProRule" id="PRU01360"/>
    </source>
</evidence>
<dbReference type="PANTHER" id="PTHR30442:SF0">
    <property type="entry name" value="FE(3+) DICITRATE TRANSPORT PROTEIN FECA"/>
    <property type="match status" value="1"/>
</dbReference>
<keyword evidence="8 14" id="KW-0675">Receptor</keyword>
<accession>A0ABX6N9V2</accession>